<name>A0A1W6YNG2_9BORD</name>
<evidence type="ECO:0000256" key="1">
    <source>
        <dbReference type="ARBA" id="ARBA00007198"/>
    </source>
</evidence>
<evidence type="ECO:0000256" key="2">
    <source>
        <dbReference type="ARBA" id="ARBA00022849"/>
    </source>
</evidence>
<evidence type="ECO:0000256" key="6">
    <source>
        <dbReference type="PROSITE-ProRule" id="PRU01282"/>
    </source>
</evidence>
<reference evidence="8 9" key="1">
    <citation type="submission" date="2017-05" db="EMBL/GenBank/DDBJ databases">
        <title>Complete and WGS of Bordetella genogroups.</title>
        <authorList>
            <person name="Spilker T."/>
            <person name="LiPuma J."/>
        </authorList>
    </citation>
    <scope>NUCLEOTIDE SEQUENCE [LARGE SCALE GENOMIC DNA]</scope>
    <source>
        <strain evidence="8 9">AU19157</strain>
    </source>
</reference>
<sequence length="117" mass="12869">MSTTIYHNPRCGTSRTVLEILLEAGVTPTIVEYLKTPPSRDTLKSMIAQAGIGVRDAVRAKEPVYQELGLDAADVGDERLLDAMMEHPILINRPFVVTPMGTRLCRPAEVVREILPA</sequence>
<keyword evidence="9" id="KW-1185">Reference proteome</keyword>
<dbReference type="EC" id="1.20.4.1" evidence="4 7"/>
<dbReference type="KEGG" id="bgv:CAL12_15570"/>
<protein>
    <recommendedName>
        <fullName evidence="5 7">Arsenate reductase</fullName>
        <ecNumber evidence="4 7">1.20.4.1</ecNumber>
    </recommendedName>
</protein>
<keyword evidence="3 7" id="KW-0560">Oxidoreductase</keyword>
<evidence type="ECO:0000313" key="8">
    <source>
        <dbReference type="EMBL" id="ARP82093.1"/>
    </source>
</evidence>
<dbReference type="RefSeq" id="WP_086065446.1">
    <property type="nucleotide sequence ID" value="NZ_CP021108.1"/>
</dbReference>
<evidence type="ECO:0000256" key="7">
    <source>
        <dbReference type="RuleBase" id="RU362029"/>
    </source>
</evidence>
<dbReference type="InterPro" id="IPR006660">
    <property type="entry name" value="Arsenate_reductase-like"/>
</dbReference>
<evidence type="ECO:0000256" key="4">
    <source>
        <dbReference type="ARBA" id="ARBA00038969"/>
    </source>
</evidence>
<accession>A0A1W6YNG2</accession>
<keyword evidence="2" id="KW-0059">Arsenical resistance</keyword>
<dbReference type="SUPFAM" id="SSF52833">
    <property type="entry name" value="Thioredoxin-like"/>
    <property type="match status" value="1"/>
</dbReference>
<organism evidence="8 9">
    <name type="scientific">Bordetella genomosp. 8</name>
    <dbReference type="NCBI Taxonomy" id="1416806"/>
    <lineage>
        <taxon>Bacteria</taxon>
        <taxon>Pseudomonadati</taxon>
        <taxon>Pseudomonadota</taxon>
        <taxon>Betaproteobacteria</taxon>
        <taxon>Burkholderiales</taxon>
        <taxon>Alcaligenaceae</taxon>
        <taxon>Bordetella</taxon>
    </lineage>
</organism>
<dbReference type="AlphaFoldDB" id="A0A1W6YNG2"/>
<comment type="catalytic activity">
    <reaction evidence="7">
        <text>[glutaredoxin]-dithiol + arsenate + glutathione + H(+) = glutathionyl-S-S-[glutaredoxin] + arsenite + H2O</text>
        <dbReference type="Rhea" id="RHEA:22016"/>
        <dbReference type="Rhea" id="RHEA-COMP:10729"/>
        <dbReference type="Rhea" id="RHEA-COMP:17668"/>
        <dbReference type="ChEBI" id="CHEBI:15377"/>
        <dbReference type="ChEBI" id="CHEBI:15378"/>
        <dbReference type="ChEBI" id="CHEBI:29242"/>
        <dbReference type="ChEBI" id="CHEBI:29950"/>
        <dbReference type="ChEBI" id="CHEBI:48597"/>
        <dbReference type="ChEBI" id="CHEBI:57925"/>
        <dbReference type="ChEBI" id="CHEBI:146199"/>
        <dbReference type="EC" id="1.20.4.1"/>
    </reaction>
</comment>
<dbReference type="PANTHER" id="PTHR30041:SF5">
    <property type="entry name" value="ARSENATE REDUCTASE-RELATED"/>
    <property type="match status" value="1"/>
</dbReference>
<dbReference type="InterPro" id="IPR006659">
    <property type="entry name" value="Arsenate_reductase"/>
</dbReference>
<dbReference type="Pfam" id="PF03960">
    <property type="entry name" value="ArsC"/>
    <property type="match status" value="1"/>
</dbReference>
<evidence type="ECO:0000256" key="5">
    <source>
        <dbReference type="ARBA" id="ARBA00039879"/>
    </source>
</evidence>
<dbReference type="PANTHER" id="PTHR30041">
    <property type="entry name" value="ARSENATE REDUCTASE"/>
    <property type="match status" value="1"/>
</dbReference>
<evidence type="ECO:0000313" key="9">
    <source>
        <dbReference type="Proteomes" id="UP000194151"/>
    </source>
</evidence>
<gene>
    <name evidence="8" type="ORF">CAL12_15570</name>
</gene>
<dbReference type="STRING" id="1416806.CAL12_15570"/>
<dbReference type="Gene3D" id="3.40.30.10">
    <property type="entry name" value="Glutaredoxin"/>
    <property type="match status" value="1"/>
</dbReference>
<proteinExistence type="inferred from homology"/>
<evidence type="ECO:0000256" key="3">
    <source>
        <dbReference type="ARBA" id="ARBA00023002"/>
    </source>
</evidence>
<dbReference type="InterPro" id="IPR036249">
    <property type="entry name" value="Thioredoxin-like_sf"/>
</dbReference>
<dbReference type="OrthoDB" id="9790554at2"/>
<dbReference type="PROSITE" id="PS51353">
    <property type="entry name" value="ARSC"/>
    <property type="match status" value="1"/>
</dbReference>
<dbReference type="CDD" id="cd03034">
    <property type="entry name" value="ArsC_ArsC"/>
    <property type="match status" value="1"/>
</dbReference>
<dbReference type="GO" id="GO:0046685">
    <property type="term" value="P:response to arsenic-containing substance"/>
    <property type="evidence" value="ECO:0007669"/>
    <property type="project" value="UniProtKB-KW"/>
</dbReference>
<dbReference type="GO" id="GO:0008794">
    <property type="term" value="F:arsenate reductase (glutaredoxin) activity"/>
    <property type="evidence" value="ECO:0007669"/>
    <property type="project" value="UniProtKB-UniRule"/>
</dbReference>
<dbReference type="Proteomes" id="UP000194151">
    <property type="component" value="Chromosome"/>
</dbReference>
<dbReference type="NCBIfam" id="TIGR00014">
    <property type="entry name" value="arsC"/>
    <property type="match status" value="1"/>
</dbReference>
<dbReference type="EMBL" id="CP021108">
    <property type="protein sequence ID" value="ARP82093.1"/>
    <property type="molecule type" value="Genomic_DNA"/>
</dbReference>
<comment type="similarity">
    <text evidence="1 6 7">Belongs to the ArsC family.</text>
</comment>